<evidence type="ECO:0000256" key="2">
    <source>
        <dbReference type="SAM" id="MobiDB-lite"/>
    </source>
</evidence>
<dbReference type="InterPro" id="IPR001102">
    <property type="entry name" value="Transglutaminase_N"/>
</dbReference>
<dbReference type="GO" id="GO:0003810">
    <property type="term" value="F:protein-glutamine gamma-glutamyltransferase activity"/>
    <property type="evidence" value="ECO:0007669"/>
    <property type="project" value="TreeGrafter"/>
</dbReference>
<organism evidence="4 5">
    <name type="scientific">Acanthochromis polyacanthus</name>
    <name type="common">spiny chromis</name>
    <dbReference type="NCBI Taxonomy" id="80966"/>
    <lineage>
        <taxon>Eukaryota</taxon>
        <taxon>Metazoa</taxon>
        <taxon>Chordata</taxon>
        <taxon>Craniata</taxon>
        <taxon>Vertebrata</taxon>
        <taxon>Euteleostomi</taxon>
        <taxon>Actinopterygii</taxon>
        <taxon>Neopterygii</taxon>
        <taxon>Teleostei</taxon>
        <taxon>Neoteleostei</taxon>
        <taxon>Acanthomorphata</taxon>
        <taxon>Ovalentaria</taxon>
        <taxon>Pomacentridae</taxon>
        <taxon>Acanthochromis</taxon>
    </lineage>
</organism>
<reference evidence="4" key="1">
    <citation type="submission" date="2025-08" db="UniProtKB">
        <authorList>
            <consortium name="Ensembl"/>
        </authorList>
    </citation>
    <scope>IDENTIFICATION</scope>
</reference>
<feature type="compositionally biased region" description="Polar residues" evidence="2">
    <location>
        <begin position="247"/>
        <end position="268"/>
    </location>
</feature>
<keyword evidence="5" id="KW-1185">Reference proteome</keyword>
<comment type="similarity">
    <text evidence="1">Belongs to the transglutaminase superfamily. Transglutaminase family.</text>
</comment>
<dbReference type="InterPro" id="IPR050779">
    <property type="entry name" value="Transglutaminase"/>
</dbReference>
<accession>A0A3Q1GNH6</accession>
<feature type="domain" description="Transglutaminase N-terminal" evidence="3">
    <location>
        <begin position="67"/>
        <end position="176"/>
    </location>
</feature>
<dbReference type="AlphaFoldDB" id="A0A3Q1GNH6"/>
<dbReference type="GO" id="GO:0007399">
    <property type="term" value="P:nervous system development"/>
    <property type="evidence" value="ECO:0007669"/>
    <property type="project" value="UniProtKB-ARBA"/>
</dbReference>
<dbReference type="InterPro" id="IPR013783">
    <property type="entry name" value="Ig-like_fold"/>
</dbReference>
<evidence type="ECO:0000259" key="3">
    <source>
        <dbReference type="Pfam" id="PF00868"/>
    </source>
</evidence>
<dbReference type="Gene3D" id="3.90.260.10">
    <property type="entry name" value="Transglutaminase-like"/>
    <property type="match status" value="1"/>
</dbReference>
<sequence length="275" mass="30491">MVPPTNPSYKGRYSEPVTTATTTTRLHSDAVKPLNAESLSTTRLGKIVSFCRVKPCLFVPATLTVENVDMSQQINKPKHYTTAYETQNLVVRRGHEFVVRVSFNRELVQEDDFQLEFLIGSNPSANKGSLVVVTFGSRRGGPWAGQILEMQGSSVLLGVTPSPTAIVGKYRTYVAISVGSGMQRTKRNAATDLYMLFNAWCPEDPVFLANDSERMEYVLNDFGIIYQGSMGSIISRSWVSNLESWTPASSSWTRPGCRSTTEATSSRWSGRDPPW</sequence>
<dbReference type="InterPro" id="IPR014756">
    <property type="entry name" value="Ig_E-set"/>
</dbReference>
<dbReference type="Ensembl" id="ENSAPOT00000023756.1">
    <property type="protein sequence ID" value="ENSAPOP00000031094.1"/>
    <property type="gene ID" value="ENSAPOG00000018172.1"/>
</dbReference>
<reference evidence="4" key="2">
    <citation type="submission" date="2025-09" db="UniProtKB">
        <authorList>
            <consortium name="Ensembl"/>
        </authorList>
    </citation>
    <scope>IDENTIFICATION</scope>
</reference>
<protein>
    <submittedName>
        <fullName evidence="4">Coagulation factor XIII A chain-like</fullName>
    </submittedName>
</protein>
<dbReference type="PANTHER" id="PTHR11590">
    <property type="entry name" value="PROTEIN-GLUTAMINE GAMMA-GLUTAMYLTRANSFERASE"/>
    <property type="match status" value="1"/>
</dbReference>
<dbReference type="InterPro" id="IPR036985">
    <property type="entry name" value="Transglutaminase-like_sf"/>
</dbReference>
<dbReference type="Gene3D" id="2.60.40.10">
    <property type="entry name" value="Immunoglobulins"/>
    <property type="match status" value="1"/>
</dbReference>
<dbReference type="GeneTree" id="ENSGT01050000244939"/>
<evidence type="ECO:0000313" key="5">
    <source>
        <dbReference type="Proteomes" id="UP000257200"/>
    </source>
</evidence>
<dbReference type="Proteomes" id="UP000257200">
    <property type="component" value="Unplaced"/>
</dbReference>
<dbReference type="Pfam" id="PF00868">
    <property type="entry name" value="Transglut_N"/>
    <property type="match status" value="1"/>
</dbReference>
<evidence type="ECO:0000313" key="4">
    <source>
        <dbReference type="Ensembl" id="ENSAPOP00000031094.1"/>
    </source>
</evidence>
<evidence type="ECO:0000256" key="1">
    <source>
        <dbReference type="ARBA" id="ARBA00005968"/>
    </source>
</evidence>
<proteinExistence type="inferred from homology"/>
<name>A0A3Q1GNH6_9TELE</name>
<dbReference type="GO" id="GO:0072378">
    <property type="term" value="P:blood coagulation, fibrin clot formation"/>
    <property type="evidence" value="ECO:0007669"/>
    <property type="project" value="TreeGrafter"/>
</dbReference>
<feature type="region of interest" description="Disordered" evidence="2">
    <location>
        <begin position="247"/>
        <end position="275"/>
    </location>
</feature>
<dbReference type="PANTHER" id="PTHR11590:SF42">
    <property type="entry name" value="COAGULATION FACTOR XIII A CHAIN"/>
    <property type="match status" value="1"/>
</dbReference>
<dbReference type="SUPFAM" id="SSF81296">
    <property type="entry name" value="E set domains"/>
    <property type="match status" value="1"/>
</dbReference>